<keyword evidence="2" id="KW-1185">Reference proteome</keyword>
<organism evidence="1 2">
    <name type="scientific">Trichinella spiralis</name>
    <name type="common">Trichina worm</name>
    <dbReference type="NCBI Taxonomy" id="6334"/>
    <lineage>
        <taxon>Eukaryota</taxon>
        <taxon>Metazoa</taxon>
        <taxon>Ecdysozoa</taxon>
        <taxon>Nematoda</taxon>
        <taxon>Enoplea</taxon>
        <taxon>Dorylaimia</taxon>
        <taxon>Trichinellida</taxon>
        <taxon>Trichinellidae</taxon>
        <taxon>Trichinella</taxon>
    </lineage>
</organism>
<sequence>MCDYFVETTSKWILCPVFKFVDIEIIFELQSGEHLMPSEEINNTNIQCEFISKTRLSTLQSVVEMGTAFY</sequence>
<evidence type="ECO:0000313" key="2">
    <source>
        <dbReference type="Proteomes" id="UP001558632"/>
    </source>
</evidence>
<comment type="caution">
    <text evidence="1">The sequence shown here is derived from an EMBL/GenBank/DDBJ whole genome shotgun (WGS) entry which is preliminary data.</text>
</comment>
<dbReference type="EMBL" id="JBEUSY010000251">
    <property type="protein sequence ID" value="KAL1241385.1"/>
    <property type="molecule type" value="Genomic_DNA"/>
</dbReference>
<name>A0ABR3KPR4_TRISP</name>
<reference evidence="1 2" key="1">
    <citation type="submission" date="2024-07" db="EMBL/GenBank/DDBJ databases">
        <title>Enhanced genomic and transcriptomic resources for Trichinella pseudospiralis and T. spiralis underpin the discovery of pronounced molecular differences between stages and species.</title>
        <authorList>
            <person name="Pasi K.K."/>
            <person name="La Rosa G."/>
            <person name="Gomez-Morales M.A."/>
            <person name="Tosini F."/>
            <person name="Sumanam S."/>
            <person name="Young N.D."/>
            <person name="Chang B.C."/>
            <person name="Robin G.B."/>
        </authorList>
    </citation>
    <scope>NUCLEOTIDE SEQUENCE [LARGE SCALE GENOMIC DNA]</scope>
    <source>
        <strain evidence="1">ISS534</strain>
    </source>
</reference>
<evidence type="ECO:0000313" key="1">
    <source>
        <dbReference type="EMBL" id="KAL1241385.1"/>
    </source>
</evidence>
<accession>A0ABR3KPR4</accession>
<gene>
    <name evidence="1" type="ORF">TSPI_10417</name>
</gene>
<dbReference type="Proteomes" id="UP001558632">
    <property type="component" value="Unassembled WGS sequence"/>
</dbReference>
<protein>
    <submittedName>
        <fullName evidence="1">Nuclear distribution protein</fullName>
    </submittedName>
</protein>
<proteinExistence type="predicted"/>